<comment type="caution">
    <text evidence="13">The sequence shown here is derived from an EMBL/GenBank/DDBJ whole genome shotgun (WGS) entry which is preliminary data.</text>
</comment>
<evidence type="ECO:0000256" key="6">
    <source>
        <dbReference type="ARBA" id="ARBA00022679"/>
    </source>
</evidence>
<dbReference type="PATRIC" id="fig|1618610.3.peg.198"/>
<dbReference type="Pfam" id="PF04452">
    <property type="entry name" value="Methyltrans_RNA"/>
    <property type="match status" value="1"/>
</dbReference>
<evidence type="ECO:0000256" key="1">
    <source>
        <dbReference type="ARBA" id="ARBA00004496"/>
    </source>
</evidence>
<comment type="function">
    <text evidence="8 10">Specifically methylates the N3 position of the uracil ring of uridine 1498 (m3U1498) in 16S rRNA. Acts on the fully assembled 30S ribosomal subunit.</text>
</comment>
<dbReference type="InterPro" id="IPR046886">
    <property type="entry name" value="RsmE_MTase_dom"/>
</dbReference>
<feature type="domain" description="Ribosomal RNA small subunit methyltransferase E methyltransferase" evidence="11">
    <location>
        <begin position="81"/>
        <end position="230"/>
    </location>
</feature>
<keyword evidence="7 10" id="KW-0949">S-adenosyl-L-methionine</keyword>
<protein>
    <recommendedName>
        <fullName evidence="10">Ribosomal RNA small subunit methyltransferase E</fullName>
        <ecNumber evidence="10">2.1.1.193</ecNumber>
    </recommendedName>
</protein>
<evidence type="ECO:0000256" key="4">
    <source>
        <dbReference type="ARBA" id="ARBA00022552"/>
    </source>
</evidence>
<evidence type="ECO:0000256" key="2">
    <source>
        <dbReference type="ARBA" id="ARBA00005528"/>
    </source>
</evidence>
<evidence type="ECO:0000256" key="8">
    <source>
        <dbReference type="ARBA" id="ARBA00025699"/>
    </source>
</evidence>
<sequence>MHMRLHRFFIPTPVPSSGDFTVTDENLLNQWRKVLRMDVGDTLVAFDGRGEEAVCTIDQLEKKSAMLSVVEYRKGIVPTREIILFMALIKRDNFELVLQKATELGVSRIVPIQTARSEKKGMNRERSEKILREATEQSGRTTVPVLDDEVRLFDAVKKNHVPLIAFDPRGTLSARDIQDRTLEKLGIIIGPEGGFTEEEILVFSEHNISIVCTGKTILRAETAAVVALTLALVE</sequence>
<evidence type="ECO:0000256" key="10">
    <source>
        <dbReference type="PIRNR" id="PIRNR015601"/>
    </source>
</evidence>
<organism evidence="13 14">
    <name type="scientific">Candidatus Azambacteria bacterium GW2011_GWA1_44_9</name>
    <dbReference type="NCBI Taxonomy" id="1618610"/>
    <lineage>
        <taxon>Bacteria</taxon>
        <taxon>Candidatus Azamiibacteriota</taxon>
    </lineage>
</organism>
<dbReference type="InterPro" id="IPR006700">
    <property type="entry name" value="RsmE"/>
</dbReference>
<accession>A0A0G1MME1</accession>
<dbReference type="Gene3D" id="2.40.240.20">
    <property type="entry name" value="Hypothetical PUA domain-like, domain 1"/>
    <property type="match status" value="1"/>
</dbReference>
<comment type="similarity">
    <text evidence="2 10">Belongs to the RNA methyltransferase RsmE family.</text>
</comment>
<dbReference type="InterPro" id="IPR029026">
    <property type="entry name" value="tRNA_m1G_MTases_N"/>
</dbReference>
<evidence type="ECO:0000256" key="7">
    <source>
        <dbReference type="ARBA" id="ARBA00022691"/>
    </source>
</evidence>
<dbReference type="SUPFAM" id="SSF88697">
    <property type="entry name" value="PUA domain-like"/>
    <property type="match status" value="1"/>
</dbReference>
<evidence type="ECO:0000259" key="12">
    <source>
        <dbReference type="Pfam" id="PF20260"/>
    </source>
</evidence>
<dbReference type="NCBIfam" id="TIGR00046">
    <property type="entry name" value="RsmE family RNA methyltransferase"/>
    <property type="match status" value="1"/>
</dbReference>
<keyword evidence="5 10" id="KW-0489">Methyltransferase</keyword>
<dbReference type="CDD" id="cd18084">
    <property type="entry name" value="RsmE-like"/>
    <property type="match status" value="1"/>
</dbReference>
<dbReference type="PANTHER" id="PTHR30027:SF3">
    <property type="entry name" value="16S RRNA (URACIL(1498)-N(3))-METHYLTRANSFERASE"/>
    <property type="match status" value="1"/>
</dbReference>
<feature type="domain" description="Ribosomal RNA small subunit methyltransferase E PUA-like" evidence="12">
    <location>
        <begin position="33"/>
        <end position="65"/>
    </location>
</feature>
<evidence type="ECO:0000313" key="13">
    <source>
        <dbReference type="EMBL" id="KKT81987.1"/>
    </source>
</evidence>
<dbReference type="PANTHER" id="PTHR30027">
    <property type="entry name" value="RIBOSOMAL RNA SMALL SUBUNIT METHYLTRANSFERASE E"/>
    <property type="match status" value="1"/>
</dbReference>
<evidence type="ECO:0000256" key="3">
    <source>
        <dbReference type="ARBA" id="ARBA00022490"/>
    </source>
</evidence>
<keyword evidence="6 10" id="KW-0808">Transferase</keyword>
<keyword evidence="4 10" id="KW-0698">rRNA processing</keyword>
<dbReference type="Proteomes" id="UP000034595">
    <property type="component" value="Unassembled WGS sequence"/>
</dbReference>
<proteinExistence type="inferred from homology"/>
<dbReference type="InterPro" id="IPR029028">
    <property type="entry name" value="Alpha/beta_knot_MTases"/>
</dbReference>
<dbReference type="GO" id="GO:0070475">
    <property type="term" value="P:rRNA base methylation"/>
    <property type="evidence" value="ECO:0007669"/>
    <property type="project" value="TreeGrafter"/>
</dbReference>
<dbReference type="GO" id="GO:0005737">
    <property type="term" value="C:cytoplasm"/>
    <property type="evidence" value="ECO:0007669"/>
    <property type="project" value="UniProtKB-SubCell"/>
</dbReference>
<dbReference type="AlphaFoldDB" id="A0A0G1MME1"/>
<dbReference type="SUPFAM" id="SSF75217">
    <property type="entry name" value="alpha/beta knot"/>
    <property type="match status" value="1"/>
</dbReference>
<dbReference type="Gene3D" id="3.40.1280.10">
    <property type="match status" value="1"/>
</dbReference>
<evidence type="ECO:0000313" key="14">
    <source>
        <dbReference type="Proteomes" id="UP000034595"/>
    </source>
</evidence>
<dbReference type="GO" id="GO:0070042">
    <property type="term" value="F:rRNA (uridine-N3-)-methyltransferase activity"/>
    <property type="evidence" value="ECO:0007669"/>
    <property type="project" value="TreeGrafter"/>
</dbReference>
<reference evidence="13 14" key="1">
    <citation type="journal article" date="2015" name="Nature">
        <title>rRNA introns, odd ribosomes, and small enigmatic genomes across a large radiation of phyla.</title>
        <authorList>
            <person name="Brown C.T."/>
            <person name="Hug L.A."/>
            <person name="Thomas B.C."/>
            <person name="Sharon I."/>
            <person name="Castelle C.J."/>
            <person name="Singh A."/>
            <person name="Wilkins M.J."/>
            <person name="Williams K.H."/>
            <person name="Banfield J.F."/>
        </authorList>
    </citation>
    <scope>NUCLEOTIDE SEQUENCE [LARGE SCALE GENOMIC DNA]</scope>
</reference>
<dbReference type="EC" id="2.1.1.193" evidence="10"/>
<evidence type="ECO:0000256" key="9">
    <source>
        <dbReference type="ARBA" id="ARBA00047944"/>
    </source>
</evidence>
<dbReference type="InterPro" id="IPR015947">
    <property type="entry name" value="PUA-like_sf"/>
</dbReference>
<dbReference type="EMBL" id="LCJQ01000004">
    <property type="protein sequence ID" value="KKT81987.1"/>
    <property type="molecule type" value="Genomic_DNA"/>
</dbReference>
<comment type="catalytic activity">
    <reaction evidence="9 10">
        <text>uridine(1498) in 16S rRNA + S-adenosyl-L-methionine = N(3)-methyluridine(1498) in 16S rRNA + S-adenosyl-L-homocysteine + H(+)</text>
        <dbReference type="Rhea" id="RHEA:42920"/>
        <dbReference type="Rhea" id="RHEA-COMP:10283"/>
        <dbReference type="Rhea" id="RHEA-COMP:10284"/>
        <dbReference type="ChEBI" id="CHEBI:15378"/>
        <dbReference type="ChEBI" id="CHEBI:57856"/>
        <dbReference type="ChEBI" id="CHEBI:59789"/>
        <dbReference type="ChEBI" id="CHEBI:65315"/>
        <dbReference type="ChEBI" id="CHEBI:74502"/>
        <dbReference type="EC" id="2.1.1.193"/>
    </reaction>
</comment>
<comment type="subcellular location">
    <subcellularLocation>
        <location evidence="1 10">Cytoplasm</location>
    </subcellularLocation>
</comment>
<name>A0A0G1MME1_9BACT</name>
<dbReference type="Pfam" id="PF20260">
    <property type="entry name" value="PUA_4"/>
    <property type="match status" value="1"/>
</dbReference>
<evidence type="ECO:0000259" key="11">
    <source>
        <dbReference type="Pfam" id="PF04452"/>
    </source>
</evidence>
<dbReference type="PIRSF" id="PIRSF015601">
    <property type="entry name" value="MTase_slr0722"/>
    <property type="match status" value="1"/>
</dbReference>
<dbReference type="InterPro" id="IPR046887">
    <property type="entry name" value="RsmE_PUA-like"/>
</dbReference>
<gene>
    <name evidence="13" type="ORF">UW78_C0004G0035</name>
</gene>
<evidence type="ECO:0000256" key="5">
    <source>
        <dbReference type="ARBA" id="ARBA00022603"/>
    </source>
</evidence>
<keyword evidence="3 10" id="KW-0963">Cytoplasm</keyword>